<keyword evidence="7" id="KW-0966">Cell projection</keyword>
<dbReference type="InterPro" id="IPR046358">
    <property type="entry name" value="Flagellin_C"/>
</dbReference>
<gene>
    <name evidence="7" type="ORF">FZC80_19260</name>
</gene>
<dbReference type="Gene3D" id="3.30.70.2120">
    <property type="match status" value="1"/>
</dbReference>
<dbReference type="GO" id="GO:0009288">
    <property type="term" value="C:bacterial-type flagellum"/>
    <property type="evidence" value="ECO:0007669"/>
    <property type="project" value="UniProtKB-SubCell"/>
</dbReference>
<protein>
    <recommendedName>
        <fullName evidence="2 4">Flagellin</fullName>
    </recommendedName>
</protein>
<dbReference type="PRINTS" id="PR00207">
    <property type="entry name" value="FLAGELLIN"/>
</dbReference>
<dbReference type="PANTHER" id="PTHR42792:SF2">
    <property type="entry name" value="FLAGELLIN"/>
    <property type="match status" value="1"/>
</dbReference>
<dbReference type="Gene3D" id="1.20.1330.10">
    <property type="entry name" value="f41 fragment of flagellin, N-terminal domain"/>
    <property type="match status" value="1"/>
</dbReference>
<dbReference type="InterPro" id="IPR001029">
    <property type="entry name" value="Flagellin_N"/>
</dbReference>
<dbReference type="Proteomes" id="UP000325054">
    <property type="component" value="Unassembled WGS sequence"/>
</dbReference>
<dbReference type="Pfam" id="PF00700">
    <property type="entry name" value="Flagellin_C"/>
    <property type="match status" value="1"/>
</dbReference>
<dbReference type="Pfam" id="PF00669">
    <property type="entry name" value="Flagellin_N"/>
    <property type="match status" value="1"/>
</dbReference>
<feature type="domain" description="Flagellin N-terminal" evidence="5">
    <location>
        <begin position="3"/>
        <end position="139"/>
    </location>
</feature>
<keyword evidence="3 4" id="KW-0975">Bacterial flagellum</keyword>
<sequence length="374" mass="38855">MRINSNIAAMNTFRQLSSANEAGAKSMEKLSSGLRINRAGDDAAGLAISEKMRGQIRGLDQAGRNAQDSISMIQTAEGALNETHDILQRMRELAVQAGNDTNTDTDRGEIQKEVNQLTSEINRIGNTTEFNNQKLLNASAGTVSAGEPAVLEVKGEYTLDLTDMTGGSVEIDGQTIAFDSNLADTEAAIKADATLAGKYDFSGTGATFTFTQKTGNDTGLVADTSGATGATGETVGETKAGVTAVAAQEAKSSFSTQIGANENQTMTLEFTDMRSSALGLTGTAGDANFTAGNTVTDGTNNTVNEAALSVANATDAGNAVTKISEAIEKVSAERSKLGANQNRLEHTINNLGTSSENLTAAESRIRDVDYALAA</sequence>
<evidence type="ECO:0000259" key="6">
    <source>
        <dbReference type="Pfam" id="PF00700"/>
    </source>
</evidence>
<comment type="subcellular location">
    <subcellularLocation>
        <location evidence="4">Secreted</location>
    </subcellularLocation>
    <subcellularLocation>
        <location evidence="4">Bacterial flagellum</location>
    </subcellularLocation>
</comment>
<comment type="function">
    <text evidence="4">Flagellin is the subunit protein which polymerizes to form the filaments of bacterial flagella.</text>
</comment>
<keyword evidence="7" id="KW-0969">Cilium</keyword>
<keyword evidence="4" id="KW-0964">Secreted</keyword>
<dbReference type="RefSeq" id="WP_148992875.1">
    <property type="nucleotide sequence ID" value="NZ_VTEW01000021.1"/>
</dbReference>
<dbReference type="EMBL" id="VTEW01000021">
    <property type="protein sequence ID" value="TYS73994.1"/>
    <property type="molecule type" value="Genomic_DNA"/>
</dbReference>
<dbReference type="GO" id="GO:0005576">
    <property type="term" value="C:extracellular region"/>
    <property type="evidence" value="ECO:0007669"/>
    <property type="project" value="UniProtKB-SubCell"/>
</dbReference>
<evidence type="ECO:0000313" key="8">
    <source>
        <dbReference type="Proteomes" id="UP000325054"/>
    </source>
</evidence>
<dbReference type="OrthoDB" id="9796789at2"/>
<feature type="domain" description="Flagellin C-terminal" evidence="6">
    <location>
        <begin position="321"/>
        <end position="372"/>
    </location>
</feature>
<dbReference type="AlphaFoldDB" id="A0A5D4TII7"/>
<organism evidence="7 8">
    <name type="scientific">Rossellomorea aquimaris</name>
    <dbReference type="NCBI Taxonomy" id="189382"/>
    <lineage>
        <taxon>Bacteria</taxon>
        <taxon>Bacillati</taxon>
        <taxon>Bacillota</taxon>
        <taxon>Bacilli</taxon>
        <taxon>Bacillales</taxon>
        <taxon>Bacillaceae</taxon>
        <taxon>Rossellomorea</taxon>
    </lineage>
</organism>
<dbReference type="PANTHER" id="PTHR42792">
    <property type="entry name" value="FLAGELLIN"/>
    <property type="match status" value="1"/>
</dbReference>
<reference evidence="7 8" key="1">
    <citation type="submission" date="2019-08" db="EMBL/GenBank/DDBJ databases">
        <title>Bacillus genomes from the desert of Cuatro Cienegas, Coahuila.</title>
        <authorList>
            <person name="Olmedo-Alvarez G."/>
        </authorList>
    </citation>
    <scope>NUCLEOTIDE SEQUENCE [LARGE SCALE GENOMIC DNA]</scope>
    <source>
        <strain evidence="7 8">CH451a_14T</strain>
    </source>
</reference>
<name>A0A5D4TII7_9BACI</name>
<evidence type="ECO:0000313" key="7">
    <source>
        <dbReference type="EMBL" id="TYS73994.1"/>
    </source>
</evidence>
<dbReference type="InterPro" id="IPR001492">
    <property type="entry name" value="Flagellin"/>
</dbReference>
<evidence type="ECO:0000256" key="4">
    <source>
        <dbReference type="RuleBase" id="RU362073"/>
    </source>
</evidence>
<dbReference type="GO" id="GO:0005198">
    <property type="term" value="F:structural molecule activity"/>
    <property type="evidence" value="ECO:0007669"/>
    <property type="project" value="UniProtKB-UniRule"/>
</dbReference>
<proteinExistence type="inferred from homology"/>
<comment type="caution">
    <text evidence="7">The sequence shown here is derived from an EMBL/GenBank/DDBJ whole genome shotgun (WGS) entry which is preliminary data.</text>
</comment>
<keyword evidence="7" id="KW-0282">Flagellum</keyword>
<evidence type="ECO:0000256" key="3">
    <source>
        <dbReference type="ARBA" id="ARBA00023143"/>
    </source>
</evidence>
<evidence type="ECO:0000256" key="1">
    <source>
        <dbReference type="ARBA" id="ARBA00005709"/>
    </source>
</evidence>
<accession>A0A5D4TII7</accession>
<evidence type="ECO:0000256" key="2">
    <source>
        <dbReference type="ARBA" id="ARBA00020110"/>
    </source>
</evidence>
<dbReference type="SUPFAM" id="SSF64518">
    <property type="entry name" value="Phase 1 flagellin"/>
    <property type="match status" value="1"/>
</dbReference>
<evidence type="ECO:0000259" key="5">
    <source>
        <dbReference type="Pfam" id="PF00669"/>
    </source>
</evidence>
<comment type="similarity">
    <text evidence="1 4">Belongs to the bacterial flagellin family.</text>
</comment>